<gene>
    <name evidence="2" type="ORF">N7530_004741</name>
</gene>
<dbReference type="InterPro" id="IPR011009">
    <property type="entry name" value="Kinase-like_dom_sf"/>
</dbReference>
<dbReference type="Gene3D" id="3.30.200.20">
    <property type="entry name" value="Phosphorylase Kinase, domain 1"/>
    <property type="match status" value="1"/>
</dbReference>
<protein>
    <recommendedName>
        <fullName evidence="1">Aminoglycoside phosphotransferase domain-containing protein</fullName>
    </recommendedName>
</protein>
<keyword evidence="3" id="KW-1185">Reference proteome</keyword>
<dbReference type="PANTHER" id="PTHR21310:SF13">
    <property type="entry name" value="AMINOGLYCOSIDE PHOSPHOTRANSFERASE DOMAIN-CONTAINING PROTEIN"/>
    <property type="match status" value="1"/>
</dbReference>
<dbReference type="SUPFAM" id="SSF56112">
    <property type="entry name" value="Protein kinase-like (PK-like)"/>
    <property type="match status" value="1"/>
</dbReference>
<feature type="domain" description="Aminoglycoside phosphotransferase" evidence="1">
    <location>
        <begin position="60"/>
        <end position="286"/>
    </location>
</feature>
<dbReference type="OrthoDB" id="10003767at2759"/>
<dbReference type="PANTHER" id="PTHR21310">
    <property type="entry name" value="AMINOGLYCOSIDE PHOSPHOTRANSFERASE-RELATED-RELATED"/>
    <property type="match status" value="1"/>
</dbReference>
<proteinExistence type="predicted"/>
<dbReference type="Proteomes" id="UP001147760">
    <property type="component" value="Unassembled WGS sequence"/>
</dbReference>
<dbReference type="AlphaFoldDB" id="A0A9W9WZ73"/>
<dbReference type="EMBL" id="JAPWDO010000003">
    <property type="protein sequence ID" value="KAJ5479232.1"/>
    <property type="molecule type" value="Genomic_DNA"/>
</dbReference>
<evidence type="ECO:0000313" key="3">
    <source>
        <dbReference type="Proteomes" id="UP001147760"/>
    </source>
</evidence>
<accession>A0A9W9WZ73</accession>
<reference evidence="2" key="1">
    <citation type="submission" date="2022-12" db="EMBL/GenBank/DDBJ databases">
        <authorList>
            <person name="Petersen C."/>
        </authorList>
    </citation>
    <scope>NUCLEOTIDE SEQUENCE</scope>
    <source>
        <strain evidence="2">IBT 17660</strain>
    </source>
</reference>
<dbReference type="Gene3D" id="3.90.1200.10">
    <property type="match status" value="1"/>
</dbReference>
<sequence>MGSVDKHWTSFQNMDTESDHAQSIQTVLETANFTHLCSEATKIRQREESLNALTCSVNTTKFTSGTYNLVIALTFSDKVQWVARIMLPPYYNDEDVAKLLLSEIASMKFVRSKTTIPVARIFGHNATKNDFGYPYLLMEALHGTVLNHRMALSIPDSHKKKFAAQLARYVYELSTLRFSKIGCLSYSESDELEISPFQISGSWVEPLSTSLEYFYLFRKGQTREIHEEHKGEAEWEAAAWFLEKSLTSMVTEEHVYGPFPLCHLDFHYNNMLVDEDFNISAVLGWSNIQTVPMERFAVSPEFIAPPAAPQEYKQAVFDFRDIFVDALASIEKESEGSSSDRGMPLSRLFASPVTEIVFRCTCSPERRAIFDAQLILPLTYGGDAKWEDFKKYFHGRLA</sequence>
<dbReference type="InterPro" id="IPR051678">
    <property type="entry name" value="AGP_Transferase"/>
</dbReference>
<evidence type="ECO:0000259" key="1">
    <source>
        <dbReference type="Pfam" id="PF01636"/>
    </source>
</evidence>
<name>A0A9W9WZ73_9EURO</name>
<reference evidence="2" key="2">
    <citation type="journal article" date="2023" name="IMA Fungus">
        <title>Comparative genomic study of the Penicillium genus elucidates a diverse pangenome and 15 lateral gene transfer events.</title>
        <authorList>
            <person name="Petersen C."/>
            <person name="Sorensen T."/>
            <person name="Nielsen M.R."/>
            <person name="Sondergaard T.E."/>
            <person name="Sorensen J.L."/>
            <person name="Fitzpatrick D.A."/>
            <person name="Frisvad J.C."/>
            <person name="Nielsen K.L."/>
        </authorList>
    </citation>
    <scope>NUCLEOTIDE SEQUENCE</scope>
    <source>
        <strain evidence="2">IBT 17660</strain>
    </source>
</reference>
<dbReference type="InterPro" id="IPR002575">
    <property type="entry name" value="Aminoglycoside_PTrfase"/>
</dbReference>
<organism evidence="2 3">
    <name type="scientific">Penicillium desertorum</name>
    <dbReference type="NCBI Taxonomy" id="1303715"/>
    <lineage>
        <taxon>Eukaryota</taxon>
        <taxon>Fungi</taxon>
        <taxon>Dikarya</taxon>
        <taxon>Ascomycota</taxon>
        <taxon>Pezizomycotina</taxon>
        <taxon>Eurotiomycetes</taxon>
        <taxon>Eurotiomycetidae</taxon>
        <taxon>Eurotiales</taxon>
        <taxon>Aspergillaceae</taxon>
        <taxon>Penicillium</taxon>
    </lineage>
</organism>
<evidence type="ECO:0000313" key="2">
    <source>
        <dbReference type="EMBL" id="KAJ5479232.1"/>
    </source>
</evidence>
<dbReference type="Pfam" id="PF01636">
    <property type="entry name" value="APH"/>
    <property type="match status" value="1"/>
</dbReference>
<comment type="caution">
    <text evidence="2">The sequence shown here is derived from an EMBL/GenBank/DDBJ whole genome shotgun (WGS) entry which is preliminary data.</text>
</comment>